<evidence type="ECO:0000256" key="2">
    <source>
        <dbReference type="RuleBase" id="RU003476"/>
    </source>
</evidence>
<evidence type="ECO:0000313" key="5">
    <source>
        <dbReference type="Proteomes" id="UP000248079"/>
    </source>
</evidence>
<evidence type="ECO:0000256" key="1">
    <source>
        <dbReference type="ARBA" id="ARBA00022801"/>
    </source>
</evidence>
<evidence type="ECO:0000313" key="4">
    <source>
        <dbReference type="EMBL" id="PXY02735.1"/>
    </source>
</evidence>
<dbReference type="InterPro" id="IPR020476">
    <property type="entry name" value="Nudix_hydrolase"/>
</dbReference>
<dbReference type="Gene3D" id="3.90.79.10">
    <property type="entry name" value="Nucleoside Triphosphate Pyrophosphohydrolase"/>
    <property type="match status" value="1"/>
</dbReference>
<dbReference type="PANTHER" id="PTHR43736:SF1">
    <property type="entry name" value="DIHYDRONEOPTERIN TRIPHOSPHATE DIPHOSPHATASE"/>
    <property type="match status" value="1"/>
</dbReference>
<organism evidence="4 5">
    <name type="scientific">Marinifilum breve</name>
    <dbReference type="NCBI Taxonomy" id="2184082"/>
    <lineage>
        <taxon>Bacteria</taxon>
        <taxon>Pseudomonadati</taxon>
        <taxon>Bacteroidota</taxon>
        <taxon>Bacteroidia</taxon>
        <taxon>Marinilabiliales</taxon>
        <taxon>Marinifilaceae</taxon>
    </lineage>
</organism>
<feature type="domain" description="Nudix hydrolase" evidence="3">
    <location>
        <begin position="1"/>
        <end position="151"/>
    </location>
</feature>
<dbReference type="PROSITE" id="PS51462">
    <property type="entry name" value="NUDIX"/>
    <property type="match status" value="1"/>
</dbReference>
<dbReference type="AlphaFoldDB" id="A0A2V4A1H7"/>
<comment type="caution">
    <text evidence="4">The sequence shown here is derived from an EMBL/GenBank/DDBJ whole genome shotgun (WGS) entry which is preliminary data.</text>
</comment>
<dbReference type="GO" id="GO:0016787">
    <property type="term" value="F:hydrolase activity"/>
    <property type="evidence" value="ECO:0007669"/>
    <property type="project" value="UniProtKB-KW"/>
</dbReference>
<dbReference type="SUPFAM" id="SSF55811">
    <property type="entry name" value="Nudix"/>
    <property type="match status" value="1"/>
</dbReference>
<comment type="similarity">
    <text evidence="2">Belongs to the Nudix hydrolase family.</text>
</comment>
<sequence>MTKPIVNFLDPISIPEENLKYSIVCSKYQNTWVFVRHRMRETWEMPAGHIEANETALQAARRELYEETGAKEFSLKLIADYSCDWKGEINYGRIFFANITYLAELPKSEIAEIRFFKNLPENLTYPDIQNLVFEEVNQILINNSNHYANCI</sequence>
<proteinExistence type="inferred from homology"/>
<dbReference type="InterPro" id="IPR020084">
    <property type="entry name" value="NUDIX_hydrolase_CS"/>
</dbReference>
<dbReference type="InterPro" id="IPR000086">
    <property type="entry name" value="NUDIX_hydrolase_dom"/>
</dbReference>
<dbReference type="Pfam" id="PF00293">
    <property type="entry name" value="NUDIX"/>
    <property type="match status" value="1"/>
</dbReference>
<evidence type="ECO:0000259" key="3">
    <source>
        <dbReference type="PROSITE" id="PS51462"/>
    </source>
</evidence>
<dbReference type="EMBL" id="QFLI01000001">
    <property type="protein sequence ID" value="PXY02735.1"/>
    <property type="molecule type" value="Genomic_DNA"/>
</dbReference>
<dbReference type="InterPro" id="IPR015797">
    <property type="entry name" value="NUDIX_hydrolase-like_dom_sf"/>
</dbReference>
<gene>
    <name evidence="4" type="ORF">DF185_01170</name>
</gene>
<name>A0A2V4A1H7_9BACT</name>
<dbReference type="PANTHER" id="PTHR43736">
    <property type="entry name" value="ADP-RIBOSE PYROPHOSPHATASE"/>
    <property type="match status" value="1"/>
</dbReference>
<dbReference type="PRINTS" id="PR00502">
    <property type="entry name" value="NUDIXFAMILY"/>
</dbReference>
<dbReference type="RefSeq" id="WP_110358894.1">
    <property type="nucleotide sequence ID" value="NZ_QFLI01000001.1"/>
</dbReference>
<protein>
    <submittedName>
        <fullName evidence="4">NUDIX hydrolase</fullName>
    </submittedName>
</protein>
<dbReference type="Proteomes" id="UP000248079">
    <property type="component" value="Unassembled WGS sequence"/>
</dbReference>
<dbReference type="InterPro" id="IPR014078">
    <property type="entry name" value="Nudix_YtkD"/>
</dbReference>
<dbReference type="OrthoDB" id="9806150at2"/>
<dbReference type="PROSITE" id="PS00893">
    <property type="entry name" value="NUDIX_BOX"/>
    <property type="match status" value="1"/>
</dbReference>
<accession>A0A2V4A1H7</accession>
<reference evidence="4 5" key="1">
    <citation type="submission" date="2018-05" db="EMBL/GenBank/DDBJ databases">
        <title>Marinifilum breve JC075T sp. nov., a marine bacterium isolated from Yongle Blue Hole in the South China Sea.</title>
        <authorList>
            <person name="Fu T."/>
        </authorList>
    </citation>
    <scope>NUCLEOTIDE SEQUENCE [LARGE SCALE GENOMIC DNA]</scope>
    <source>
        <strain evidence="4 5">JC075</strain>
    </source>
</reference>
<dbReference type="CDD" id="cd04665">
    <property type="entry name" value="NUDIX_RppH"/>
    <property type="match status" value="1"/>
</dbReference>
<keyword evidence="5" id="KW-1185">Reference proteome</keyword>
<keyword evidence="1 2" id="KW-0378">Hydrolase</keyword>